<evidence type="ECO:0000259" key="8">
    <source>
        <dbReference type="PROSITE" id="PS50928"/>
    </source>
</evidence>
<comment type="similarity">
    <text evidence="7">Belongs to the binding-protein-dependent transport system permease family.</text>
</comment>
<evidence type="ECO:0000256" key="2">
    <source>
        <dbReference type="ARBA" id="ARBA00022448"/>
    </source>
</evidence>
<keyword evidence="2 7" id="KW-0813">Transport</keyword>
<evidence type="ECO:0000256" key="6">
    <source>
        <dbReference type="ARBA" id="ARBA00023136"/>
    </source>
</evidence>
<keyword evidence="6 7" id="KW-0472">Membrane</keyword>
<dbReference type="InterPro" id="IPR035906">
    <property type="entry name" value="MetI-like_sf"/>
</dbReference>
<dbReference type="SUPFAM" id="SSF161098">
    <property type="entry name" value="MetI-like"/>
    <property type="match status" value="1"/>
</dbReference>
<comment type="subcellular location">
    <subcellularLocation>
        <location evidence="1 7">Cell membrane</location>
        <topology evidence="1 7">Multi-pass membrane protein</topology>
    </subcellularLocation>
</comment>
<gene>
    <name evidence="9" type="ORF">BLA60_24365</name>
</gene>
<evidence type="ECO:0000313" key="9">
    <source>
        <dbReference type="EMBL" id="OLF08011.1"/>
    </source>
</evidence>
<feature type="transmembrane region" description="Helical" evidence="7">
    <location>
        <begin position="98"/>
        <end position="119"/>
    </location>
</feature>
<dbReference type="Pfam" id="PF00528">
    <property type="entry name" value="BPD_transp_1"/>
    <property type="match status" value="1"/>
</dbReference>
<dbReference type="RefSeq" id="WP_075135315.1">
    <property type="nucleotide sequence ID" value="NZ_MSIF01000013.1"/>
</dbReference>
<dbReference type="PANTHER" id="PTHR30151">
    <property type="entry name" value="ALKANE SULFONATE ABC TRANSPORTER-RELATED, MEMBRANE SUBUNIT"/>
    <property type="match status" value="1"/>
</dbReference>
<dbReference type="CDD" id="cd06261">
    <property type="entry name" value="TM_PBP2"/>
    <property type="match status" value="1"/>
</dbReference>
<proteinExistence type="inferred from homology"/>
<evidence type="ECO:0000256" key="3">
    <source>
        <dbReference type="ARBA" id="ARBA00022475"/>
    </source>
</evidence>
<dbReference type="PANTHER" id="PTHR30151:SF0">
    <property type="entry name" value="ABC TRANSPORTER PERMEASE PROTEIN MJ0413-RELATED"/>
    <property type="match status" value="1"/>
</dbReference>
<dbReference type="EMBL" id="MSIF01000013">
    <property type="protein sequence ID" value="OLF08011.1"/>
    <property type="molecule type" value="Genomic_DNA"/>
</dbReference>
<reference evidence="9 10" key="1">
    <citation type="submission" date="2016-12" db="EMBL/GenBank/DDBJ databases">
        <title>The draft genome sequence of Actinophytocola xinjiangensis.</title>
        <authorList>
            <person name="Wang W."/>
            <person name="Yuan L."/>
        </authorList>
    </citation>
    <scope>NUCLEOTIDE SEQUENCE [LARGE SCALE GENOMIC DNA]</scope>
    <source>
        <strain evidence="9 10">CGMCC 4.4663</strain>
    </source>
</reference>
<dbReference type="Gene3D" id="1.10.3720.10">
    <property type="entry name" value="MetI-like"/>
    <property type="match status" value="1"/>
</dbReference>
<dbReference type="OrthoDB" id="9808619at2"/>
<dbReference type="PROSITE" id="PS50928">
    <property type="entry name" value="ABC_TM1"/>
    <property type="match status" value="1"/>
</dbReference>
<keyword evidence="10" id="KW-1185">Reference proteome</keyword>
<dbReference type="GO" id="GO:0055085">
    <property type="term" value="P:transmembrane transport"/>
    <property type="evidence" value="ECO:0007669"/>
    <property type="project" value="InterPro"/>
</dbReference>
<evidence type="ECO:0000256" key="7">
    <source>
        <dbReference type="RuleBase" id="RU363032"/>
    </source>
</evidence>
<sequence>MKAKKERGGTPIRGLLPLVALLVIWELVGDPASPYFPPPSTWIDGIQPLIDADKLLPAIGQTSLTFVLGLAIATALGAIVGTLVGASRSVDRALSPSLEFLRALPAASLVPVAALVLGYTTQMKLVVVVLPATWPILLTCRTARRTLSPVLLDTPRTLGLSTWHRTTKILTPALTPAVLLGVRVAAPLALIITLLVEIVTRVNGLGAALGAAQAGFLSAQVYGLLTIAGILGFAVNWIVTRAETSVSRRMRGTV</sequence>
<evidence type="ECO:0000256" key="1">
    <source>
        <dbReference type="ARBA" id="ARBA00004651"/>
    </source>
</evidence>
<organism evidence="9 10">
    <name type="scientific">Actinophytocola xinjiangensis</name>
    <dbReference type="NCBI Taxonomy" id="485602"/>
    <lineage>
        <taxon>Bacteria</taxon>
        <taxon>Bacillati</taxon>
        <taxon>Actinomycetota</taxon>
        <taxon>Actinomycetes</taxon>
        <taxon>Pseudonocardiales</taxon>
        <taxon>Pseudonocardiaceae</taxon>
    </lineage>
</organism>
<feature type="transmembrane region" description="Helical" evidence="7">
    <location>
        <begin position="216"/>
        <end position="239"/>
    </location>
</feature>
<keyword evidence="3" id="KW-1003">Cell membrane</keyword>
<feature type="transmembrane region" description="Helical" evidence="7">
    <location>
        <begin position="173"/>
        <end position="196"/>
    </location>
</feature>
<name>A0A7Z1AW02_9PSEU</name>
<accession>A0A7Z1AW02</accession>
<comment type="caution">
    <text evidence="9">The sequence shown here is derived from an EMBL/GenBank/DDBJ whole genome shotgun (WGS) entry which is preliminary data.</text>
</comment>
<protein>
    <recommendedName>
        <fullName evidence="8">ABC transmembrane type-1 domain-containing protein</fullName>
    </recommendedName>
</protein>
<dbReference type="GO" id="GO:0005886">
    <property type="term" value="C:plasma membrane"/>
    <property type="evidence" value="ECO:0007669"/>
    <property type="project" value="UniProtKB-SubCell"/>
</dbReference>
<feature type="domain" description="ABC transmembrane type-1" evidence="8">
    <location>
        <begin position="59"/>
        <end position="243"/>
    </location>
</feature>
<evidence type="ECO:0000313" key="10">
    <source>
        <dbReference type="Proteomes" id="UP000185696"/>
    </source>
</evidence>
<dbReference type="InterPro" id="IPR000515">
    <property type="entry name" value="MetI-like"/>
</dbReference>
<feature type="transmembrane region" description="Helical" evidence="7">
    <location>
        <begin position="64"/>
        <end position="86"/>
    </location>
</feature>
<dbReference type="AlphaFoldDB" id="A0A7Z1AW02"/>
<evidence type="ECO:0000256" key="5">
    <source>
        <dbReference type="ARBA" id="ARBA00022989"/>
    </source>
</evidence>
<keyword evidence="5 7" id="KW-1133">Transmembrane helix</keyword>
<evidence type="ECO:0000256" key="4">
    <source>
        <dbReference type="ARBA" id="ARBA00022692"/>
    </source>
</evidence>
<dbReference type="Proteomes" id="UP000185696">
    <property type="component" value="Unassembled WGS sequence"/>
</dbReference>
<keyword evidence="4 7" id="KW-0812">Transmembrane</keyword>